<feature type="region of interest" description="Disordered" evidence="1">
    <location>
        <begin position="457"/>
        <end position="480"/>
    </location>
</feature>
<feature type="compositionally biased region" description="Polar residues" evidence="1">
    <location>
        <begin position="246"/>
        <end position="276"/>
    </location>
</feature>
<feature type="region of interest" description="Disordered" evidence="1">
    <location>
        <begin position="243"/>
        <end position="283"/>
    </location>
</feature>
<feature type="compositionally biased region" description="Low complexity" evidence="1">
    <location>
        <begin position="350"/>
        <end position="363"/>
    </location>
</feature>
<feature type="region of interest" description="Disordered" evidence="1">
    <location>
        <begin position="1"/>
        <end position="33"/>
    </location>
</feature>
<feature type="compositionally biased region" description="Basic and acidic residues" evidence="1">
    <location>
        <begin position="135"/>
        <end position="147"/>
    </location>
</feature>
<dbReference type="SMART" id="SM01054">
    <property type="entry name" value="CaM_binding"/>
    <property type="match status" value="1"/>
</dbReference>
<reference evidence="3" key="2">
    <citation type="submission" date="2017-06" db="EMBL/GenBank/DDBJ databases">
        <title>WGS assembly of Brachypodium distachyon.</title>
        <authorList>
            <consortium name="The International Brachypodium Initiative"/>
            <person name="Lucas S."/>
            <person name="Harmon-Smith M."/>
            <person name="Lail K."/>
            <person name="Tice H."/>
            <person name="Grimwood J."/>
            <person name="Bruce D."/>
            <person name="Barry K."/>
            <person name="Shu S."/>
            <person name="Lindquist E."/>
            <person name="Wang M."/>
            <person name="Pitluck S."/>
            <person name="Vogel J.P."/>
            <person name="Garvin D.F."/>
            <person name="Mockler T.C."/>
            <person name="Schmutz J."/>
            <person name="Rokhsar D."/>
            <person name="Bevan M.W."/>
        </authorList>
    </citation>
    <scope>NUCLEOTIDE SEQUENCE</scope>
    <source>
        <strain evidence="3">Bd21</strain>
    </source>
</reference>
<dbReference type="EnsemblPlants" id="PNT77922">
    <property type="protein sequence ID" value="PNT77922"/>
    <property type="gene ID" value="BRADI_1g70350v3"/>
</dbReference>
<dbReference type="PANTHER" id="PTHR33349">
    <property type="entry name" value="EMB|CAB62594.1"/>
    <property type="match status" value="1"/>
</dbReference>
<accession>A0A2K2DUH3</accession>
<evidence type="ECO:0000313" key="5">
    <source>
        <dbReference type="Proteomes" id="UP000008810"/>
    </source>
</evidence>
<proteinExistence type="predicted"/>
<reference evidence="3 4" key="1">
    <citation type="journal article" date="2010" name="Nature">
        <title>Genome sequencing and analysis of the model grass Brachypodium distachyon.</title>
        <authorList>
            <consortium name="International Brachypodium Initiative"/>
        </authorList>
    </citation>
    <scope>NUCLEOTIDE SEQUENCE [LARGE SCALE GENOMIC DNA]</scope>
    <source>
        <strain evidence="3">Bd21</strain>
        <strain evidence="4">cv. Bd21</strain>
    </source>
</reference>
<dbReference type="ExpressionAtlas" id="A0A2K2DUH3">
    <property type="expression patterns" value="baseline"/>
</dbReference>
<feature type="compositionally biased region" description="Polar residues" evidence="1">
    <location>
        <begin position="10"/>
        <end position="24"/>
    </location>
</feature>
<feature type="compositionally biased region" description="Polar residues" evidence="1">
    <location>
        <begin position="331"/>
        <end position="342"/>
    </location>
</feature>
<evidence type="ECO:0000256" key="1">
    <source>
        <dbReference type="SAM" id="MobiDB-lite"/>
    </source>
</evidence>
<feature type="region of interest" description="Disordered" evidence="1">
    <location>
        <begin position="326"/>
        <end position="367"/>
    </location>
</feature>
<dbReference type="EMBL" id="CM000880">
    <property type="protein sequence ID" value="PNT77921.1"/>
    <property type="molecule type" value="Genomic_DNA"/>
</dbReference>
<gene>
    <name evidence="4" type="primary">LOC100840352</name>
    <name evidence="3" type="ORF">BRADI_1g70350v3</name>
</gene>
<dbReference type="AlphaFoldDB" id="A0A2K2DUH3"/>
<dbReference type="EMBL" id="CM000880">
    <property type="protein sequence ID" value="PNT77922.1"/>
    <property type="molecule type" value="Genomic_DNA"/>
</dbReference>
<name>A0A2K2DUH3_BRADI</name>
<dbReference type="GO" id="GO:0005516">
    <property type="term" value="F:calmodulin binding"/>
    <property type="evidence" value="ECO:0007669"/>
    <property type="project" value="InterPro"/>
</dbReference>
<feature type="domain" description="Calmodulin-binding" evidence="2">
    <location>
        <begin position="705"/>
        <end position="819"/>
    </location>
</feature>
<sequence length="861" mass="93608">MSKDLERRNTVGSTTPTSLASPSDPSRKDEKTIPRYLRASTGSCHDLCKFGHKNPSEEKLKLSGGRRKKVPAHLNNFALHGSVILDTPKDARNRNISLAKSSISLGEADRIAHKIKLVNLRSAASSEHLVARTTSADHKNANSDGRKKQLMVAPRTSANPRYPDGGPSFDKKERMPVKGSKLAEKALQEKARTVAKASTVKQSSVKRPASFPTKLNMIKQMPVSSQSSSNLISSKDKNILKGKLTSPLTSTVKGTSNSGKTGRNPMRSSNANTNGKEGSDMSRTPLAIESEFTASIKIQEDDAQDSCITGHTVESTVAELFPDATEHVEKSQTVPEETSGSDSEGGLDVSLTSSSIESELTASVETQEDDVLGSCITGYRAESALAEMSSDDTEYVDSPGLALKERSISVLEVDELESNENTEKSEASAAELLEKSIIALGLERSFDDQELETALSKSDLGHMQAQQSSDSRASTDEDVQTEHTDIYQLSEQLTAVQNADVYDSVLTEGSSTTKADGLKVNASVESVTESREDVAAHEDLQGSPELRALNEKHAEDPESCLDCTLGNIAENVKASEVFEVGNIYSAYHSQSILETSSDGELMEERKSLLIEPSDSNVQANELASFNNDGTFEQDVLKPRIVFQQSPGELSDDEFYEEYDFEPSESDQSDAGEGSTRNRNMDESPKASGQMPRRISALDLDDASATPYKLKFKRGKIVELKADSNGPRRLKFRRKAANEVVNGEGQPATRVYKRNITNSFVRIEPDLESPGVKLRHQGTQDKKDAQGLFNNVIEETASKLVGSRKSKVKALVGAFETVILLQDGNPTPSTPQVNFGILVARVVFICYNIGLRCGARKFVPLQ</sequence>
<feature type="compositionally biased region" description="Acidic residues" evidence="1">
    <location>
        <begin position="658"/>
        <end position="669"/>
    </location>
</feature>
<evidence type="ECO:0000259" key="2">
    <source>
        <dbReference type="SMART" id="SM01054"/>
    </source>
</evidence>
<dbReference type="PANTHER" id="PTHR33349:SF41">
    <property type="entry name" value="EMB|CAB62594.1"/>
    <property type="match status" value="1"/>
</dbReference>
<dbReference type="OrthoDB" id="766386at2759"/>
<dbReference type="Pfam" id="PF07839">
    <property type="entry name" value="CaM_binding"/>
    <property type="match status" value="1"/>
</dbReference>
<keyword evidence="5" id="KW-1185">Reference proteome</keyword>
<evidence type="ECO:0000313" key="4">
    <source>
        <dbReference type="EnsemblPlants" id="PNT77921"/>
    </source>
</evidence>
<dbReference type="InterPro" id="IPR012417">
    <property type="entry name" value="CaM-bd_dom_pln"/>
</dbReference>
<reference evidence="4" key="3">
    <citation type="submission" date="2018-08" db="UniProtKB">
        <authorList>
            <consortium name="EnsemblPlants"/>
        </authorList>
    </citation>
    <scope>IDENTIFICATION</scope>
    <source>
        <strain evidence="4">cv. Bd21</strain>
    </source>
</reference>
<dbReference type="EnsemblPlants" id="PNT77921">
    <property type="protein sequence ID" value="PNT77921"/>
    <property type="gene ID" value="BRADI_1g70350v3"/>
</dbReference>
<protein>
    <recommendedName>
        <fullName evidence="2">Calmodulin-binding domain-containing protein</fullName>
    </recommendedName>
</protein>
<evidence type="ECO:0000313" key="3">
    <source>
        <dbReference type="EMBL" id="PNT77921.1"/>
    </source>
</evidence>
<feature type="region of interest" description="Disordered" evidence="1">
    <location>
        <begin position="132"/>
        <end position="176"/>
    </location>
</feature>
<feature type="region of interest" description="Disordered" evidence="1">
    <location>
        <begin position="658"/>
        <end position="699"/>
    </location>
</feature>
<dbReference type="Gramene" id="PNT77921">
    <property type="protein sequence ID" value="PNT77921"/>
    <property type="gene ID" value="BRADI_1g70350v3"/>
</dbReference>
<organism evidence="3">
    <name type="scientific">Brachypodium distachyon</name>
    <name type="common">Purple false brome</name>
    <name type="synonym">Trachynia distachya</name>
    <dbReference type="NCBI Taxonomy" id="15368"/>
    <lineage>
        <taxon>Eukaryota</taxon>
        <taxon>Viridiplantae</taxon>
        <taxon>Streptophyta</taxon>
        <taxon>Embryophyta</taxon>
        <taxon>Tracheophyta</taxon>
        <taxon>Spermatophyta</taxon>
        <taxon>Magnoliopsida</taxon>
        <taxon>Liliopsida</taxon>
        <taxon>Poales</taxon>
        <taxon>Poaceae</taxon>
        <taxon>BOP clade</taxon>
        <taxon>Pooideae</taxon>
        <taxon>Stipodae</taxon>
        <taxon>Brachypodieae</taxon>
        <taxon>Brachypodium</taxon>
    </lineage>
</organism>
<dbReference type="Proteomes" id="UP000008810">
    <property type="component" value="Chromosome 1"/>
</dbReference>
<dbReference type="Gramene" id="PNT77922">
    <property type="protein sequence ID" value="PNT77922"/>
    <property type="gene ID" value="BRADI_1g70350v3"/>
</dbReference>